<keyword evidence="5" id="KW-1185">Reference proteome</keyword>
<feature type="chain" id="PRO_5004715667" description="IGFBP N-terminal domain-containing protein" evidence="2">
    <location>
        <begin position="20"/>
        <end position="146"/>
    </location>
</feature>
<evidence type="ECO:0000259" key="3">
    <source>
        <dbReference type="PROSITE" id="PS51323"/>
    </source>
</evidence>
<dbReference type="RefSeq" id="XP_009051429.1">
    <property type="nucleotide sequence ID" value="XM_009053181.1"/>
</dbReference>
<name>V4A172_LOTGI</name>
<evidence type="ECO:0000256" key="1">
    <source>
        <dbReference type="ARBA" id="ARBA00023157"/>
    </source>
</evidence>
<keyword evidence="1" id="KW-1015">Disulfide bond</keyword>
<feature type="signal peptide" evidence="2">
    <location>
        <begin position="1"/>
        <end position="19"/>
    </location>
</feature>
<reference evidence="4 5" key="1">
    <citation type="journal article" date="2013" name="Nature">
        <title>Insights into bilaterian evolution from three spiralian genomes.</title>
        <authorList>
            <person name="Simakov O."/>
            <person name="Marletaz F."/>
            <person name="Cho S.J."/>
            <person name="Edsinger-Gonzales E."/>
            <person name="Havlak P."/>
            <person name="Hellsten U."/>
            <person name="Kuo D.H."/>
            <person name="Larsson T."/>
            <person name="Lv J."/>
            <person name="Arendt D."/>
            <person name="Savage R."/>
            <person name="Osoegawa K."/>
            <person name="de Jong P."/>
            <person name="Grimwood J."/>
            <person name="Chapman J.A."/>
            <person name="Shapiro H."/>
            <person name="Aerts A."/>
            <person name="Otillar R.P."/>
            <person name="Terry A.Y."/>
            <person name="Boore J.L."/>
            <person name="Grigoriev I.V."/>
            <person name="Lindberg D.R."/>
            <person name="Seaver E.C."/>
            <person name="Weisblat D.A."/>
            <person name="Putnam N.H."/>
            <person name="Rokhsar D.S."/>
        </authorList>
    </citation>
    <scope>NUCLEOTIDE SEQUENCE [LARGE SCALE GENOMIC DNA]</scope>
</reference>
<organism evidence="4 5">
    <name type="scientific">Lottia gigantea</name>
    <name type="common">Giant owl limpet</name>
    <dbReference type="NCBI Taxonomy" id="225164"/>
    <lineage>
        <taxon>Eukaryota</taxon>
        <taxon>Metazoa</taxon>
        <taxon>Spiralia</taxon>
        <taxon>Lophotrochozoa</taxon>
        <taxon>Mollusca</taxon>
        <taxon>Gastropoda</taxon>
        <taxon>Patellogastropoda</taxon>
        <taxon>Lottioidea</taxon>
        <taxon>Lottiidae</taxon>
        <taxon>Lottia</taxon>
    </lineage>
</organism>
<gene>
    <name evidence="4" type="ORF">LOTGIDRAFT_228219</name>
</gene>
<dbReference type="InterPro" id="IPR009030">
    <property type="entry name" value="Growth_fac_rcpt_cys_sf"/>
</dbReference>
<dbReference type="Proteomes" id="UP000030746">
    <property type="component" value="Unassembled WGS sequence"/>
</dbReference>
<keyword evidence="2" id="KW-0732">Signal</keyword>
<dbReference type="HOGENOM" id="CLU_1779535_0_0_1"/>
<dbReference type="SUPFAM" id="SSF57184">
    <property type="entry name" value="Growth factor receptor domain"/>
    <property type="match status" value="1"/>
</dbReference>
<evidence type="ECO:0000256" key="2">
    <source>
        <dbReference type="SAM" id="SignalP"/>
    </source>
</evidence>
<evidence type="ECO:0000313" key="5">
    <source>
        <dbReference type="Proteomes" id="UP000030746"/>
    </source>
</evidence>
<dbReference type="GeneID" id="20247581"/>
<dbReference type="InterPro" id="IPR000867">
    <property type="entry name" value="IGFBP-like"/>
</dbReference>
<dbReference type="KEGG" id="lgi:LOTGIDRAFT_228219"/>
<protein>
    <recommendedName>
        <fullName evidence="3">IGFBP N-terminal domain-containing protein</fullName>
    </recommendedName>
</protein>
<dbReference type="OrthoDB" id="6076397at2759"/>
<dbReference type="CTD" id="20247581"/>
<accession>V4A172</accession>
<proteinExistence type="predicted"/>
<dbReference type="InterPro" id="IPR017891">
    <property type="entry name" value="Insulin_GF-bd_Cys-rich_CS"/>
</dbReference>
<sequence length="146" mass="16665">MQWLLLTILALATLGSVAALSCRQCQPDHECPALPNDGKCHPARRPCSCCDECAGLRGDDCGPFTARCHPDLVCVNENGEEKETVQWHEKFKGVCKRSKAERAERACKRLNQLFRLFNSTNGRPGRFLRRWLKRLYKRCLAKYNVN</sequence>
<dbReference type="OMA" id="TCQFVVI"/>
<evidence type="ECO:0000313" key="4">
    <source>
        <dbReference type="EMBL" id="ESO97568.1"/>
    </source>
</evidence>
<dbReference type="Gene3D" id="4.10.40.20">
    <property type="match status" value="1"/>
</dbReference>
<dbReference type="GO" id="GO:0005576">
    <property type="term" value="C:extracellular region"/>
    <property type="evidence" value="ECO:0007669"/>
    <property type="project" value="InterPro"/>
</dbReference>
<dbReference type="PROSITE" id="PS51323">
    <property type="entry name" value="IGFBP_N_2"/>
    <property type="match status" value="1"/>
</dbReference>
<dbReference type="AlphaFoldDB" id="V4A172"/>
<dbReference type="PROSITE" id="PS00222">
    <property type="entry name" value="IGFBP_N_1"/>
    <property type="match status" value="1"/>
</dbReference>
<dbReference type="EMBL" id="KB201304">
    <property type="protein sequence ID" value="ESO97568.1"/>
    <property type="molecule type" value="Genomic_DNA"/>
</dbReference>
<feature type="domain" description="IGFBP N-terminal" evidence="3">
    <location>
        <begin position="18"/>
        <end position="98"/>
    </location>
</feature>